<proteinExistence type="inferred from homology"/>
<dbReference type="RefSeq" id="WP_188166298.1">
    <property type="nucleotide sequence ID" value="NZ_JACVVX010000007.1"/>
</dbReference>
<dbReference type="GO" id="GO:0016620">
    <property type="term" value="F:oxidoreductase activity, acting on the aldehyde or oxo group of donors, NAD or NADP as acceptor"/>
    <property type="evidence" value="ECO:0007669"/>
    <property type="project" value="InterPro"/>
</dbReference>
<evidence type="ECO:0000256" key="1">
    <source>
        <dbReference type="ARBA" id="ARBA00009986"/>
    </source>
</evidence>
<evidence type="ECO:0000313" key="6">
    <source>
        <dbReference type="EMBL" id="MBD0416864.1"/>
    </source>
</evidence>
<evidence type="ECO:0000256" key="4">
    <source>
        <dbReference type="RuleBase" id="RU003345"/>
    </source>
</evidence>
<gene>
    <name evidence="6" type="ORF">ICI42_19615</name>
</gene>
<dbReference type="PROSITE" id="PS00687">
    <property type="entry name" value="ALDEHYDE_DEHYDR_GLU"/>
    <property type="match status" value="1"/>
</dbReference>
<dbReference type="Gene3D" id="3.40.309.10">
    <property type="entry name" value="Aldehyde Dehydrogenase, Chain A, domain 2"/>
    <property type="match status" value="1"/>
</dbReference>
<organism evidence="6 7">
    <name type="scientific">Oryzicola mucosus</name>
    <dbReference type="NCBI Taxonomy" id="2767425"/>
    <lineage>
        <taxon>Bacteria</taxon>
        <taxon>Pseudomonadati</taxon>
        <taxon>Pseudomonadota</taxon>
        <taxon>Alphaproteobacteria</taxon>
        <taxon>Hyphomicrobiales</taxon>
        <taxon>Phyllobacteriaceae</taxon>
        <taxon>Oryzicola</taxon>
    </lineage>
</organism>
<evidence type="ECO:0000259" key="5">
    <source>
        <dbReference type="Pfam" id="PF00171"/>
    </source>
</evidence>
<dbReference type="AlphaFoldDB" id="A0A8J6PVN4"/>
<dbReference type="InterPro" id="IPR016161">
    <property type="entry name" value="Ald_DH/histidinol_DH"/>
</dbReference>
<sequence length="480" mass="51758">MTAPHIRSRIANEWLEHGHIHEIRNPADIGETVATAVFAEPLEADRAVRTARSAFDFWRRMPLMQRTHILFSASRLIAEHSQSIARAISREQGKVLPEAMGEVQRASDIFAYFAGEVLRMRGEHYPSTRPNTEIEVVREPVGVVLAITPWNFPVAIPATKIAAALAYGNSVILKPSEVTPLSTSLLVETVVAAGVPESVLTLLIGGGQLGASLARHPGIDAISFTGSIETGRSIRRAAAETEAELQLELGGKNAWVVLDDADPALAARIAAESAFLGSGQRCTASSIVLVTPGIRTTFLEHLREEVTRFITGDPLDPEVRIGPLVSAAQRDKVETYLQQARVAGYRMTTGPAPRSSHAGYFVVPHMFESVDPEDTLATDEIFGPVLATLDVPDLETALMIANRSPYGLSAGICTRSLAAVQKFKREMEAGIVTVNLPTAGSEPHVPFGGVKQSSHGPREISSHAASFFTRTRTIYTSVPV</sequence>
<dbReference type="Gene3D" id="3.40.605.10">
    <property type="entry name" value="Aldehyde Dehydrogenase, Chain A, domain 1"/>
    <property type="match status" value="1"/>
</dbReference>
<dbReference type="Proteomes" id="UP000643405">
    <property type="component" value="Unassembled WGS sequence"/>
</dbReference>
<feature type="active site" evidence="3">
    <location>
        <position position="248"/>
    </location>
</feature>
<dbReference type="InterPro" id="IPR016162">
    <property type="entry name" value="Ald_DH_N"/>
</dbReference>
<dbReference type="SUPFAM" id="SSF53720">
    <property type="entry name" value="ALDH-like"/>
    <property type="match status" value="1"/>
</dbReference>
<feature type="domain" description="Aldehyde dehydrogenase" evidence="5">
    <location>
        <begin position="21"/>
        <end position="474"/>
    </location>
</feature>
<dbReference type="EMBL" id="JACVVX010000007">
    <property type="protein sequence ID" value="MBD0416864.1"/>
    <property type="molecule type" value="Genomic_DNA"/>
</dbReference>
<dbReference type="InterPro" id="IPR029510">
    <property type="entry name" value="Ald_DH_CS_GLU"/>
</dbReference>
<dbReference type="PANTHER" id="PTHR11699">
    <property type="entry name" value="ALDEHYDE DEHYDROGENASE-RELATED"/>
    <property type="match status" value="1"/>
</dbReference>
<keyword evidence="7" id="KW-1185">Reference proteome</keyword>
<comment type="caution">
    <text evidence="6">The sequence shown here is derived from an EMBL/GenBank/DDBJ whole genome shotgun (WGS) entry which is preliminary data.</text>
</comment>
<dbReference type="InterPro" id="IPR015590">
    <property type="entry name" value="Aldehyde_DH_dom"/>
</dbReference>
<dbReference type="Pfam" id="PF00171">
    <property type="entry name" value="Aldedh"/>
    <property type="match status" value="1"/>
</dbReference>
<dbReference type="InterPro" id="IPR016163">
    <property type="entry name" value="Ald_DH_C"/>
</dbReference>
<name>A0A8J6PVN4_9HYPH</name>
<dbReference type="FunFam" id="3.40.605.10:FF:000007">
    <property type="entry name" value="NAD/NADP-dependent betaine aldehyde dehydrogenase"/>
    <property type="match status" value="1"/>
</dbReference>
<keyword evidence="2 4" id="KW-0560">Oxidoreductase</keyword>
<comment type="similarity">
    <text evidence="1 4">Belongs to the aldehyde dehydrogenase family.</text>
</comment>
<protein>
    <submittedName>
        <fullName evidence="6">Aldehyde dehydrogenase family protein</fullName>
    </submittedName>
</protein>
<accession>A0A8J6PVN4</accession>
<evidence type="ECO:0000256" key="2">
    <source>
        <dbReference type="ARBA" id="ARBA00023002"/>
    </source>
</evidence>
<evidence type="ECO:0000256" key="3">
    <source>
        <dbReference type="PROSITE-ProRule" id="PRU10007"/>
    </source>
</evidence>
<reference evidence="6" key="1">
    <citation type="submission" date="2020-09" db="EMBL/GenBank/DDBJ databases">
        <title>Genome seq and assembly of Tianweitania sp.</title>
        <authorList>
            <person name="Chhetri G."/>
        </authorList>
    </citation>
    <scope>NUCLEOTIDE SEQUENCE</scope>
    <source>
        <strain evidence="6">Rool2</strain>
    </source>
</reference>
<evidence type="ECO:0000313" key="7">
    <source>
        <dbReference type="Proteomes" id="UP000643405"/>
    </source>
</evidence>